<dbReference type="EMBL" id="JAVRFJ010000005">
    <property type="protein sequence ID" value="MDT0567526.1"/>
    <property type="molecule type" value="Genomic_DNA"/>
</dbReference>
<reference evidence="1" key="1">
    <citation type="submission" date="2024-05" db="EMBL/GenBank/DDBJ databases">
        <title>30 novel species of actinomycetes from the DSMZ collection.</title>
        <authorList>
            <person name="Nouioui I."/>
        </authorList>
    </citation>
    <scope>NUCLEOTIDE SEQUENCE</scope>
    <source>
        <strain evidence="1">DSM 3412</strain>
    </source>
</reference>
<comment type="caution">
    <text evidence="1">The sequence shown here is derived from an EMBL/GenBank/DDBJ whole genome shotgun (WGS) entry which is preliminary data.</text>
</comment>
<dbReference type="RefSeq" id="WP_311590400.1">
    <property type="nucleotide sequence ID" value="NZ_JAVRFJ010000005.1"/>
</dbReference>
<proteinExistence type="predicted"/>
<keyword evidence="2" id="KW-1185">Reference proteome</keyword>
<evidence type="ECO:0000313" key="1">
    <source>
        <dbReference type="EMBL" id="MDT0567526.1"/>
    </source>
</evidence>
<accession>A0ABU2YTE7</accession>
<evidence type="ECO:0000313" key="2">
    <source>
        <dbReference type="Proteomes" id="UP001180737"/>
    </source>
</evidence>
<name>A0ABU2YTE7_9ACTN</name>
<gene>
    <name evidence="1" type="ORF">RM704_08600</name>
</gene>
<dbReference type="Proteomes" id="UP001180737">
    <property type="component" value="Unassembled WGS sequence"/>
</dbReference>
<sequence length="42" mass="4642">MGVVRVQRAIGRQAGLVRLMVEPRAAVVLTGALRERGWAIRQ</sequence>
<organism evidence="1 2">
    <name type="scientific">Streptomyces gottesmaniae</name>
    <dbReference type="NCBI Taxonomy" id="3075518"/>
    <lineage>
        <taxon>Bacteria</taxon>
        <taxon>Bacillati</taxon>
        <taxon>Actinomycetota</taxon>
        <taxon>Actinomycetes</taxon>
        <taxon>Kitasatosporales</taxon>
        <taxon>Streptomycetaceae</taxon>
        <taxon>Streptomyces</taxon>
    </lineage>
</organism>
<protein>
    <submittedName>
        <fullName evidence="1">Uncharacterized protein</fullName>
    </submittedName>
</protein>